<gene>
    <name evidence="7" type="ORF">LCGC14_2408770</name>
</gene>
<evidence type="ECO:0000313" key="7">
    <source>
        <dbReference type="EMBL" id="KKL25094.1"/>
    </source>
</evidence>
<evidence type="ECO:0000256" key="5">
    <source>
        <dbReference type="ARBA" id="ARBA00022691"/>
    </source>
</evidence>
<comment type="caution">
    <text evidence="7">The sequence shown here is derived from an EMBL/GenBank/DDBJ whole genome shotgun (WGS) entry which is preliminary data.</text>
</comment>
<reference evidence="7" key="1">
    <citation type="journal article" date="2015" name="Nature">
        <title>Complex archaea that bridge the gap between prokaryotes and eukaryotes.</title>
        <authorList>
            <person name="Spang A."/>
            <person name="Saw J.H."/>
            <person name="Jorgensen S.L."/>
            <person name="Zaremba-Niedzwiedzka K."/>
            <person name="Martijn J."/>
            <person name="Lind A.E."/>
            <person name="van Eijk R."/>
            <person name="Schleper C."/>
            <person name="Guy L."/>
            <person name="Ettema T.J."/>
        </authorList>
    </citation>
    <scope>NUCLEOTIDE SEQUENCE</scope>
</reference>
<evidence type="ECO:0000259" key="6">
    <source>
        <dbReference type="PROSITE" id="PS50123"/>
    </source>
</evidence>
<dbReference type="Pfam" id="PF03705">
    <property type="entry name" value="CheR_N"/>
    <property type="match status" value="1"/>
</dbReference>
<dbReference type="SUPFAM" id="SSF47757">
    <property type="entry name" value="Chemotaxis receptor methyltransferase CheR, N-terminal domain"/>
    <property type="match status" value="1"/>
</dbReference>
<dbReference type="Gene3D" id="1.10.155.10">
    <property type="entry name" value="Chemotaxis receptor methyltransferase CheR, N-terminal domain"/>
    <property type="match status" value="1"/>
</dbReference>
<dbReference type="PANTHER" id="PTHR24422">
    <property type="entry name" value="CHEMOTAXIS PROTEIN METHYLTRANSFERASE"/>
    <property type="match status" value="1"/>
</dbReference>
<sequence length="277" mass="32354">MQYVLPNKEYELFRRLIYKYSGIALSSSKKELVKARLSKRLTKTGIGSFEQYYKFVTKYDKSGKELVHLLDSISTNKTDFFREQKHFDFLNTKFIPTLKSKKEKQRNRTIRVWSAGCSTGEEPYSLAITIINHINANAGWNVKILATDISMKVLKKAINGIYKKEALKGIPREILSSHFSSIIIKNTNCFKVKDHLKKIITFRGFNLMTSNYPFKNPFDFIFCRNVMIYFDSDTQHRLITKFYDCLPKDGYLFIGHAETLAKRTHGFKYIQPAVYQK</sequence>
<feature type="domain" description="CheR-type methyltransferase" evidence="6">
    <location>
        <begin position="1"/>
        <end position="277"/>
    </location>
</feature>
<evidence type="ECO:0000256" key="2">
    <source>
        <dbReference type="ARBA" id="ARBA00012534"/>
    </source>
</evidence>
<keyword evidence="4" id="KW-0808">Transferase</keyword>
<keyword evidence="3" id="KW-0489">Methyltransferase</keyword>
<dbReference type="SUPFAM" id="SSF53335">
    <property type="entry name" value="S-adenosyl-L-methionine-dependent methyltransferases"/>
    <property type="match status" value="1"/>
</dbReference>
<dbReference type="CDD" id="cd02440">
    <property type="entry name" value="AdoMet_MTases"/>
    <property type="match status" value="1"/>
</dbReference>
<dbReference type="InterPro" id="IPR036804">
    <property type="entry name" value="CheR_N_sf"/>
</dbReference>
<evidence type="ECO:0000256" key="1">
    <source>
        <dbReference type="ARBA" id="ARBA00001541"/>
    </source>
</evidence>
<evidence type="ECO:0000256" key="3">
    <source>
        <dbReference type="ARBA" id="ARBA00022603"/>
    </source>
</evidence>
<dbReference type="AlphaFoldDB" id="A0A0F9BSY9"/>
<comment type="catalytic activity">
    <reaction evidence="1">
        <text>L-glutamyl-[protein] + S-adenosyl-L-methionine = [protein]-L-glutamate 5-O-methyl ester + S-adenosyl-L-homocysteine</text>
        <dbReference type="Rhea" id="RHEA:24452"/>
        <dbReference type="Rhea" id="RHEA-COMP:10208"/>
        <dbReference type="Rhea" id="RHEA-COMP:10311"/>
        <dbReference type="ChEBI" id="CHEBI:29973"/>
        <dbReference type="ChEBI" id="CHEBI:57856"/>
        <dbReference type="ChEBI" id="CHEBI:59789"/>
        <dbReference type="ChEBI" id="CHEBI:82795"/>
        <dbReference type="EC" id="2.1.1.80"/>
    </reaction>
</comment>
<dbReference type="InterPro" id="IPR029063">
    <property type="entry name" value="SAM-dependent_MTases_sf"/>
</dbReference>
<organism evidence="7">
    <name type="scientific">marine sediment metagenome</name>
    <dbReference type="NCBI Taxonomy" id="412755"/>
    <lineage>
        <taxon>unclassified sequences</taxon>
        <taxon>metagenomes</taxon>
        <taxon>ecological metagenomes</taxon>
    </lineage>
</organism>
<dbReference type="InterPro" id="IPR026024">
    <property type="entry name" value="Chemotaxis_MeTrfase_CheR"/>
</dbReference>
<keyword evidence="5" id="KW-0949">S-adenosyl-L-methionine</keyword>
<dbReference type="PANTHER" id="PTHR24422:SF19">
    <property type="entry name" value="CHEMOTAXIS PROTEIN METHYLTRANSFERASE"/>
    <property type="match status" value="1"/>
</dbReference>
<evidence type="ECO:0000256" key="4">
    <source>
        <dbReference type="ARBA" id="ARBA00022679"/>
    </source>
</evidence>
<dbReference type="InterPro" id="IPR000780">
    <property type="entry name" value="CheR_MeTrfase"/>
</dbReference>
<dbReference type="EMBL" id="LAZR01036343">
    <property type="protein sequence ID" value="KKL25094.1"/>
    <property type="molecule type" value="Genomic_DNA"/>
</dbReference>
<dbReference type="InterPro" id="IPR022642">
    <property type="entry name" value="CheR_C"/>
</dbReference>
<dbReference type="EC" id="2.1.1.80" evidence="2"/>
<protein>
    <recommendedName>
        <fullName evidence="2">protein-glutamate O-methyltransferase</fullName>
        <ecNumber evidence="2">2.1.1.80</ecNumber>
    </recommendedName>
</protein>
<dbReference type="SMART" id="SM00138">
    <property type="entry name" value="MeTrc"/>
    <property type="match status" value="1"/>
</dbReference>
<dbReference type="InterPro" id="IPR022641">
    <property type="entry name" value="CheR_N"/>
</dbReference>
<dbReference type="PIRSF" id="PIRSF000410">
    <property type="entry name" value="CheR"/>
    <property type="match status" value="1"/>
</dbReference>
<dbReference type="PRINTS" id="PR00996">
    <property type="entry name" value="CHERMTFRASE"/>
</dbReference>
<dbReference type="GO" id="GO:0008983">
    <property type="term" value="F:protein-glutamate O-methyltransferase activity"/>
    <property type="evidence" value="ECO:0007669"/>
    <property type="project" value="UniProtKB-EC"/>
</dbReference>
<proteinExistence type="predicted"/>
<dbReference type="PROSITE" id="PS50123">
    <property type="entry name" value="CHER"/>
    <property type="match status" value="1"/>
</dbReference>
<dbReference type="GO" id="GO:0032259">
    <property type="term" value="P:methylation"/>
    <property type="evidence" value="ECO:0007669"/>
    <property type="project" value="UniProtKB-KW"/>
</dbReference>
<dbReference type="Pfam" id="PF01739">
    <property type="entry name" value="CheR"/>
    <property type="match status" value="1"/>
</dbReference>
<accession>A0A0F9BSY9</accession>
<dbReference type="Gene3D" id="3.40.50.150">
    <property type="entry name" value="Vaccinia Virus protein VP39"/>
    <property type="match status" value="1"/>
</dbReference>
<name>A0A0F9BSY9_9ZZZZ</name>
<dbReference type="InterPro" id="IPR050903">
    <property type="entry name" value="Bact_Chemotaxis_MeTrfase"/>
</dbReference>